<proteinExistence type="predicted"/>
<dbReference type="CDD" id="cd00303">
    <property type="entry name" value="retropepsin_like"/>
    <property type="match status" value="1"/>
</dbReference>
<reference evidence="1" key="1">
    <citation type="journal article" date="2022" name="Int. J. Mol. Sci.">
        <title>Draft Genome of Tanacetum Coccineum: Genomic Comparison of Closely Related Tanacetum-Family Plants.</title>
        <authorList>
            <person name="Yamashiro T."/>
            <person name="Shiraishi A."/>
            <person name="Nakayama K."/>
            <person name="Satake H."/>
        </authorList>
    </citation>
    <scope>NUCLEOTIDE SEQUENCE</scope>
</reference>
<dbReference type="PANTHER" id="PTHR33067:SF9">
    <property type="entry name" value="RNA-DIRECTED DNA POLYMERASE"/>
    <property type="match status" value="1"/>
</dbReference>
<evidence type="ECO:0000313" key="2">
    <source>
        <dbReference type="Proteomes" id="UP001151760"/>
    </source>
</evidence>
<dbReference type="EMBL" id="BQNB010019716">
    <property type="protein sequence ID" value="GJT88285.1"/>
    <property type="molecule type" value="Genomic_DNA"/>
</dbReference>
<dbReference type="InterPro" id="IPR021109">
    <property type="entry name" value="Peptidase_aspartic_dom_sf"/>
</dbReference>
<keyword evidence="1" id="KW-0808">Transferase</keyword>
<name>A0ABQ5HKH3_9ASTR</name>
<accession>A0ABQ5HKH3</accession>
<evidence type="ECO:0000313" key="1">
    <source>
        <dbReference type="EMBL" id="GJT88285.1"/>
    </source>
</evidence>
<comment type="caution">
    <text evidence="1">The sequence shown here is derived from an EMBL/GenBank/DDBJ whole genome shotgun (WGS) entry which is preliminary data.</text>
</comment>
<protein>
    <submittedName>
        <fullName evidence="1">RNA-directed DNA polymerase</fullName>
    </submittedName>
</protein>
<keyword evidence="2" id="KW-1185">Reference proteome</keyword>
<keyword evidence="1" id="KW-0548">Nucleotidyltransferase</keyword>
<keyword evidence="1" id="KW-0695">RNA-directed DNA polymerase</keyword>
<sequence length="351" mass="40145">MDHVKSISTGNADSTRIRRIRSGQYAVSDSQYSNLFSEIVPFLNRLHSYCYDWIEAHELLASVSVMPFSTYTNIGLGDLAHTRLTIKLAGRTIKHQKGIAENVLVSIGKFIFPIDFIILDILEDDDVPLILGRPFISTAHAKIDVFKIKITLRIREEKLVFKSIKPATSIIRTVHVLKEGTDLDSETEFIGETVNESFNPHYGNYIELNDLDMPLEPRMDQDNDFKPTLDFVNEPTYKNSYKMKFSCMNRYKHVIVDFLPTLSINMITKHFYSSINKDKGDHEGKNLAGTLIDRPIFIGKFLIISGFSIIDDVNIISDVVLGMPFYKKFVSCQKIIERFAHGDECERMDDE</sequence>
<gene>
    <name evidence="1" type="ORF">Tco_1070002</name>
</gene>
<organism evidence="1 2">
    <name type="scientific">Tanacetum coccineum</name>
    <dbReference type="NCBI Taxonomy" id="301880"/>
    <lineage>
        <taxon>Eukaryota</taxon>
        <taxon>Viridiplantae</taxon>
        <taxon>Streptophyta</taxon>
        <taxon>Embryophyta</taxon>
        <taxon>Tracheophyta</taxon>
        <taxon>Spermatophyta</taxon>
        <taxon>Magnoliopsida</taxon>
        <taxon>eudicotyledons</taxon>
        <taxon>Gunneridae</taxon>
        <taxon>Pentapetalae</taxon>
        <taxon>asterids</taxon>
        <taxon>campanulids</taxon>
        <taxon>Asterales</taxon>
        <taxon>Asteraceae</taxon>
        <taxon>Asteroideae</taxon>
        <taxon>Anthemideae</taxon>
        <taxon>Anthemidinae</taxon>
        <taxon>Tanacetum</taxon>
    </lineage>
</organism>
<dbReference type="Proteomes" id="UP001151760">
    <property type="component" value="Unassembled WGS sequence"/>
</dbReference>
<dbReference type="PANTHER" id="PTHR33067">
    <property type="entry name" value="RNA-DIRECTED DNA POLYMERASE-RELATED"/>
    <property type="match status" value="1"/>
</dbReference>
<reference evidence="1" key="2">
    <citation type="submission" date="2022-01" db="EMBL/GenBank/DDBJ databases">
        <authorList>
            <person name="Yamashiro T."/>
            <person name="Shiraishi A."/>
            <person name="Satake H."/>
            <person name="Nakayama K."/>
        </authorList>
    </citation>
    <scope>NUCLEOTIDE SEQUENCE</scope>
</reference>
<dbReference type="GO" id="GO:0003964">
    <property type="term" value="F:RNA-directed DNA polymerase activity"/>
    <property type="evidence" value="ECO:0007669"/>
    <property type="project" value="UniProtKB-KW"/>
</dbReference>
<dbReference type="Gene3D" id="2.40.70.10">
    <property type="entry name" value="Acid Proteases"/>
    <property type="match status" value="1"/>
</dbReference>